<evidence type="ECO:0000313" key="2">
    <source>
        <dbReference type="Proteomes" id="UP000734854"/>
    </source>
</evidence>
<keyword evidence="2" id="KW-1185">Reference proteome</keyword>
<dbReference type="Proteomes" id="UP000734854">
    <property type="component" value="Unassembled WGS sequence"/>
</dbReference>
<organism evidence="1 2">
    <name type="scientific">Zingiber officinale</name>
    <name type="common">Ginger</name>
    <name type="synonym">Amomum zingiber</name>
    <dbReference type="NCBI Taxonomy" id="94328"/>
    <lineage>
        <taxon>Eukaryota</taxon>
        <taxon>Viridiplantae</taxon>
        <taxon>Streptophyta</taxon>
        <taxon>Embryophyta</taxon>
        <taxon>Tracheophyta</taxon>
        <taxon>Spermatophyta</taxon>
        <taxon>Magnoliopsida</taxon>
        <taxon>Liliopsida</taxon>
        <taxon>Zingiberales</taxon>
        <taxon>Zingiberaceae</taxon>
        <taxon>Zingiber</taxon>
    </lineage>
</organism>
<comment type="caution">
    <text evidence="1">The sequence shown here is derived from an EMBL/GenBank/DDBJ whole genome shotgun (WGS) entry which is preliminary data.</text>
</comment>
<sequence>MGTDVVSDCVAPANPLRFGINRIDLLDRDLTALWKIDIDGKVNGAVETCFGTEYPRRKMSFLGSEPSCSV</sequence>
<gene>
    <name evidence="1" type="ORF">ZIOFF_033888</name>
</gene>
<protein>
    <submittedName>
        <fullName evidence="1">Uncharacterized protein</fullName>
    </submittedName>
</protein>
<evidence type="ECO:0000313" key="1">
    <source>
        <dbReference type="EMBL" id="KAG6508514.1"/>
    </source>
</evidence>
<dbReference type="AlphaFoldDB" id="A0A8J5GK70"/>
<dbReference type="EMBL" id="JACMSC010000009">
    <property type="protein sequence ID" value="KAG6508514.1"/>
    <property type="molecule type" value="Genomic_DNA"/>
</dbReference>
<name>A0A8J5GK70_ZINOF</name>
<accession>A0A8J5GK70</accession>
<proteinExistence type="predicted"/>
<reference evidence="1 2" key="1">
    <citation type="submission" date="2020-08" db="EMBL/GenBank/DDBJ databases">
        <title>Plant Genome Project.</title>
        <authorList>
            <person name="Zhang R.-G."/>
        </authorList>
    </citation>
    <scope>NUCLEOTIDE SEQUENCE [LARGE SCALE GENOMIC DNA]</scope>
    <source>
        <tissue evidence="1">Rhizome</tissue>
    </source>
</reference>